<gene>
    <name evidence="1" type="ORF">GPM918_LOCUS14229</name>
    <name evidence="2" type="ORF">SRO942_LOCUS14229</name>
</gene>
<reference evidence="1" key="1">
    <citation type="submission" date="2021-02" db="EMBL/GenBank/DDBJ databases">
        <authorList>
            <person name="Nowell W R."/>
        </authorList>
    </citation>
    <scope>NUCLEOTIDE SEQUENCE</scope>
</reference>
<evidence type="ECO:0000313" key="1">
    <source>
        <dbReference type="EMBL" id="CAF1010291.1"/>
    </source>
</evidence>
<dbReference type="AlphaFoldDB" id="A0A814HJK3"/>
<dbReference type="EMBL" id="CAJOBC010003396">
    <property type="protein sequence ID" value="CAF3781562.1"/>
    <property type="molecule type" value="Genomic_DNA"/>
</dbReference>
<accession>A0A814HJK3</accession>
<dbReference type="Proteomes" id="UP000663829">
    <property type="component" value="Unassembled WGS sequence"/>
</dbReference>
<protein>
    <submittedName>
        <fullName evidence="1">Uncharacterized protein</fullName>
    </submittedName>
</protein>
<comment type="caution">
    <text evidence="1">The sequence shown here is derived from an EMBL/GenBank/DDBJ whole genome shotgun (WGS) entry which is preliminary data.</text>
</comment>
<proteinExistence type="predicted"/>
<name>A0A814HJK3_9BILA</name>
<organism evidence="1 3">
    <name type="scientific">Didymodactylos carnosus</name>
    <dbReference type="NCBI Taxonomy" id="1234261"/>
    <lineage>
        <taxon>Eukaryota</taxon>
        <taxon>Metazoa</taxon>
        <taxon>Spiralia</taxon>
        <taxon>Gnathifera</taxon>
        <taxon>Rotifera</taxon>
        <taxon>Eurotatoria</taxon>
        <taxon>Bdelloidea</taxon>
        <taxon>Philodinida</taxon>
        <taxon>Philodinidae</taxon>
        <taxon>Didymodactylos</taxon>
    </lineage>
</organism>
<evidence type="ECO:0000313" key="2">
    <source>
        <dbReference type="EMBL" id="CAF3781562.1"/>
    </source>
</evidence>
<evidence type="ECO:0000313" key="3">
    <source>
        <dbReference type="Proteomes" id="UP000663829"/>
    </source>
</evidence>
<sequence length="270" mass="31022">MELFYEKLDAHIQNMNEKFRNKFVIKQAMYEDTVLILKEGLGSLRNRQPFTKPVAPKPIVSLDFLTRLQMDLIDMRNVSDGNFNWILHVKGHFSEFSWGYPLQTKEAVVFGQQPRCDLEMWKILADSGIEDEEDLPADFAEQLNEHLNDNSVIDVPPACLNPTNHHKRIRDEAEENYLKTIEKRQNLYDAAAQRAAYVIGDLVGLKSDRVDRTNVTARILLCKIMSIQILSNDTNMYRLCTKTCILSTSYQIHDLGKPSKFASVNILTGE</sequence>
<dbReference type="Proteomes" id="UP000681722">
    <property type="component" value="Unassembled WGS sequence"/>
</dbReference>
<keyword evidence="3" id="KW-1185">Reference proteome</keyword>
<dbReference type="EMBL" id="CAJNOQ010003396">
    <property type="protein sequence ID" value="CAF1010291.1"/>
    <property type="molecule type" value="Genomic_DNA"/>
</dbReference>
<dbReference type="OrthoDB" id="2499658at2759"/>